<evidence type="ECO:0000256" key="6">
    <source>
        <dbReference type="ARBA" id="ARBA00022723"/>
    </source>
</evidence>
<keyword evidence="6" id="KW-0479">Metal-binding</keyword>
<dbReference type="PANTHER" id="PTHR24346">
    <property type="entry name" value="MAP/MICROTUBULE AFFINITY-REGULATING KINASE"/>
    <property type="match status" value="1"/>
</dbReference>
<keyword evidence="7 14" id="KW-0547">Nucleotide-binding</keyword>
<keyword evidence="18" id="KW-1185">Reference proteome</keyword>
<feature type="compositionally biased region" description="Low complexity" evidence="15">
    <location>
        <begin position="366"/>
        <end position="379"/>
    </location>
</feature>
<keyword evidence="9 14" id="KW-0067">ATP-binding</keyword>
<comment type="cofactor">
    <cofactor evidence="1">
        <name>Mg(2+)</name>
        <dbReference type="ChEBI" id="CHEBI:18420"/>
    </cofactor>
</comment>
<dbReference type="InterPro" id="IPR011009">
    <property type="entry name" value="Kinase-like_dom_sf"/>
</dbReference>
<evidence type="ECO:0000256" key="11">
    <source>
        <dbReference type="ARBA" id="ARBA00022902"/>
    </source>
</evidence>
<feature type="domain" description="Protein kinase" evidence="16">
    <location>
        <begin position="13"/>
        <end position="264"/>
    </location>
</feature>
<dbReference type="InterPro" id="IPR000719">
    <property type="entry name" value="Prot_kinase_dom"/>
</dbReference>
<evidence type="ECO:0000256" key="10">
    <source>
        <dbReference type="ARBA" id="ARBA00022842"/>
    </source>
</evidence>
<dbReference type="Pfam" id="PF00069">
    <property type="entry name" value="Pkinase"/>
    <property type="match status" value="1"/>
</dbReference>
<feature type="compositionally biased region" description="Basic and acidic residues" evidence="15">
    <location>
        <begin position="344"/>
        <end position="365"/>
    </location>
</feature>
<evidence type="ECO:0000256" key="9">
    <source>
        <dbReference type="ARBA" id="ARBA00022840"/>
    </source>
</evidence>
<protein>
    <recommendedName>
        <fullName evidence="3">non-specific serine/threonine protein kinase</fullName>
        <ecNumber evidence="3">2.7.11.1</ecNumber>
    </recommendedName>
</protein>
<comment type="caution">
    <text evidence="17">The sequence shown here is derived from an EMBL/GenBank/DDBJ whole genome shotgun (WGS) entry which is preliminary data.</text>
</comment>
<evidence type="ECO:0000256" key="5">
    <source>
        <dbReference type="ARBA" id="ARBA00022679"/>
    </source>
</evidence>
<sequence length="706" mass="79023">MSLAAPPHYVGPYRLDKTLGKGQTGLVKMGIHCSSGRKVAVKVVNRETLSKTVINKVEREIAIMKLIEHPHVLGLVEVYENDKYLYLILELLAGGELFDYLVKNTRLSPREARHFFRQIVSAVDFCHAHSVCHRDLKPENLLLDENTNIKVADFGMASLQPEGFLLETSCGSPHYACPEVIRGEKYDGRLADVWSCGVILFALLVGTLPFDNDNLRLLLEQVKRGRYEIPPYVPSDVQDLLRRMIEVRPEKRYTLKDVLNHKWMLAGGTNGVVNSDVGRFGVHAIECPPLGAEENADPDVLISMTSLGCFRDHKKLIQELQSEHRNTEKVVYYLLLRRKKRHPSFHDDADSLPYKHPDAPRKRVDSSSSRSSLSSSSGDLSDEEMNPSARSLGIGGGRGNHRKLSAETLSERSSSASRRQTSSVHQRSRSLTGESESRMMSSGSSSSGNNRSRNGTQIPRSAPSKDPPISPASPAQGNRWRQRLTVLKNSFLGSPRFHRRKMQAPSSEDVSSSSNMSPSMELTKRSWFGQFVSGSSSNVVSGRDRDDTSLTLMMNNRTLNSVVTELVHTFLKISNLTHTIVSSTRFRCEYKQQYNAGHPGFHNKLVSFQADITKTSATTGGSREKQQSWRKSSHGSYHVTFQLLSGPHRRFKRVMELIQTQLSAHTFVPQSKPEGDISAYSRELQQLCTSAANMHNDVFTYKSKGK</sequence>
<dbReference type="Proteomes" id="UP001642483">
    <property type="component" value="Unassembled WGS sequence"/>
</dbReference>
<keyword evidence="4" id="KW-0723">Serine/threonine-protein kinase</keyword>
<evidence type="ECO:0000259" key="16">
    <source>
        <dbReference type="PROSITE" id="PS50011"/>
    </source>
</evidence>
<dbReference type="PANTHER" id="PTHR24346:SF36">
    <property type="entry name" value="SERINE_THREONINE-PROTEIN KINASE BRSK1 ISOFORM X1-RELATED"/>
    <property type="match status" value="1"/>
</dbReference>
<feature type="compositionally biased region" description="Low complexity" evidence="15">
    <location>
        <begin position="506"/>
        <end position="519"/>
    </location>
</feature>
<feature type="region of interest" description="Disordered" evidence="15">
    <location>
        <begin position="344"/>
        <end position="519"/>
    </location>
</feature>
<keyword evidence="5" id="KW-0808">Transferase</keyword>
<dbReference type="InterPro" id="IPR017441">
    <property type="entry name" value="Protein_kinase_ATP_BS"/>
</dbReference>
<dbReference type="CDD" id="cd14340">
    <property type="entry name" value="UBA_BRSK"/>
    <property type="match status" value="1"/>
</dbReference>
<evidence type="ECO:0000256" key="14">
    <source>
        <dbReference type="PROSITE-ProRule" id="PRU10141"/>
    </source>
</evidence>
<dbReference type="Pfam" id="PF21122">
    <property type="entry name" value="KA1_BRSK"/>
    <property type="match status" value="1"/>
</dbReference>
<keyword evidence="10" id="KW-0460">Magnesium</keyword>
<evidence type="ECO:0000256" key="12">
    <source>
        <dbReference type="ARBA" id="ARBA00047899"/>
    </source>
</evidence>
<keyword evidence="11" id="KW-0524">Neurogenesis</keyword>
<dbReference type="InterPro" id="IPR008271">
    <property type="entry name" value="Ser/Thr_kinase_AS"/>
</dbReference>
<dbReference type="PROSITE" id="PS00107">
    <property type="entry name" value="PROTEIN_KINASE_ATP"/>
    <property type="match status" value="1"/>
</dbReference>
<evidence type="ECO:0000256" key="2">
    <source>
        <dbReference type="ARBA" id="ARBA00006234"/>
    </source>
</evidence>
<keyword evidence="8" id="KW-0418">Kinase</keyword>
<feature type="compositionally biased region" description="Low complexity" evidence="15">
    <location>
        <begin position="406"/>
        <end position="423"/>
    </location>
</feature>
<evidence type="ECO:0000256" key="15">
    <source>
        <dbReference type="SAM" id="MobiDB-lite"/>
    </source>
</evidence>
<evidence type="ECO:0000256" key="7">
    <source>
        <dbReference type="ARBA" id="ARBA00022741"/>
    </source>
</evidence>
<dbReference type="Pfam" id="PF21115">
    <property type="entry name" value="UBA_BRSK"/>
    <property type="match status" value="1"/>
</dbReference>
<evidence type="ECO:0000313" key="17">
    <source>
        <dbReference type="EMBL" id="CAK8692581.1"/>
    </source>
</evidence>
<evidence type="ECO:0000256" key="3">
    <source>
        <dbReference type="ARBA" id="ARBA00012513"/>
    </source>
</evidence>
<evidence type="ECO:0000256" key="1">
    <source>
        <dbReference type="ARBA" id="ARBA00001946"/>
    </source>
</evidence>
<dbReference type="InterPro" id="IPR048622">
    <property type="entry name" value="BRSK1_2-like_UBA"/>
</dbReference>
<reference evidence="17 18" key="1">
    <citation type="submission" date="2024-02" db="EMBL/GenBank/DDBJ databases">
        <authorList>
            <person name="Daric V."/>
            <person name="Darras S."/>
        </authorList>
    </citation>
    <scope>NUCLEOTIDE SEQUENCE [LARGE SCALE GENOMIC DNA]</scope>
</reference>
<gene>
    <name evidence="17" type="ORF">CVLEPA_LOCUS25836</name>
</gene>
<name>A0ABP0GNT4_CLALP</name>
<comment type="catalytic activity">
    <reaction evidence="12">
        <text>L-threonyl-[protein] + ATP = O-phospho-L-threonyl-[protein] + ADP + H(+)</text>
        <dbReference type="Rhea" id="RHEA:46608"/>
        <dbReference type="Rhea" id="RHEA-COMP:11060"/>
        <dbReference type="Rhea" id="RHEA-COMP:11605"/>
        <dbReference type="ChEBI" id="CHEBI:15378"/>
        <dbReference type="ChEBI" id="CHEBI:30013"/>
        <dbReference type="ChEBI" id="CHEBI:30616"/>
        <dbReference type="ChEBI" id="CHEBI:61977"/>
        <dbReference type="ChEBI" id="CHEBI:456216"/>
        <dbReference type="EC" id="2.7.11.1"/>
    </reaction>
</comment>
<evidence type="ECO:0000256" key="4">
    <source>
        <dbReference type="ARBA" id="ARBA00022527"/>
    </source>
</evidence>
<dbReference type="EC" id="2.7.11.1" evidence="3"/>
<accession>A0ABP0GNT4</accession>
<feature type="binding site" evidence="14">
    <location>
        <position position="42"/>
    </location>
    <ligand>
        <name>ATP</name>
        <dbReference type="ChEBI" id="CHEBI:30616"/>
    </ligand>
</feature>
<dbReference type="SMART" id="SM00220">
    <property type="entry name" value="S_TKc"/>
    <property type="match status" value="1"/>
</dbReference>
<comment type="similarity">
    <text evidence="2">Belongs to the protein kinase superfamily. CAMK Ser/Thr protein kinase family. SNF1 subfamily.</text>
</comment>
<dbReference type="PROSITE" id="PS50011">
    <property type="entry name" value="PROTEIN_KINASE_DOM"/>
    <property type="match status" value="1"/>
</dbReference>
<dbReference type="CDD" id="cd14081">
    <property type="entry name" value="STKc_BRSK1_2"/>
    <property type="match status" value="1"/>
</dbReference>
<feature type="compositionally biased region" description="Low complexity" evidence="15">
    <location>
        <begin position="438"/>
        <end position="455"/>
    </location>
</feature>
<dbReference type="EMBL" id="CAWYQH010000130">
    <property type="protein sequence ID" value="CAK8692581.1"/>
    <property type="molecule type" value="Genomic_DNA"/>
</dbReference>
<evidence type="ECO:0000256" key="8">
    <source>
        <dbReference type="ARBA" id="ARBA00022777"/>
    </source>
</evidence>
<dbReference type="PROSITE" id="PS00108">
    <property type="entry name" value="PROTEIN_KINASE_ST"/>
    <property type="match status" value="1"/>
</dbReference>
<dbReference type="Gene3D" id="1.10.510.10">
    <property type="entry name" value="Transferase(Phosphotransferase) domain 1"/>
    <property type="match status" value="1"/>
</dbReference>
<proteinExistence type="inferred from homology"/>
<evidence type="ECO:0000256" key="13">
    <source>
        <dbReference type="ARBA" id="ARBA00048679"/>
    </source>
</evidence>
<comment type="catalytic activity">
    <reaction evidence="13">
        <text>L-seryl-[protein] + ATP = O-phospho-L-seryl-[protein] + ADP + H(+)</text>
        <dbReference type="Rhea" id="RHEA:17989"/>
        <dbReference type="Rhea" id="RHEA-COMP:9863"/>
        <dbReference type="Rhea" id="RHEA-COMP:11604"/>
        <dbReference type="ChEBI" id="CHEBI:15378"/>
        <dbReference type="ChEBI" id="CHEBI:29999"/>
        <dbReference type="ChEBI" id="CHEBI:30616"/>
        <dbReference type="ChEBI" id="CHEBI:83421"/>
        <dbReference type="ChEBI" id="CHEBI:456216"/>
        <dbReference type="EC" id="2.7.11.1"/>
    </reaction>
</comment>
<evidence type="ECO:0000313" key="18">
    <source>
        <dbReference type="Proteomes" id="UP001642483"/>
    </source>
</evidence>
<dbReference type="SUPFAM" id="SSF56112">
    <property type="entry name" value="Protein kinase-like (PK-like)"/>
    <property type="match status" value="1"/>
</dbReference>
<organism evidence="17 18">
    <name type="scientific">Clavelina lepadiformis</name>
    <name type="common">Light-bulb sea squirt</name>
    <name type="synonym">Ascidia lepadiformis</name>
    <dbReference type="NCBI Taxonomy" id="159417"/>
    <lineage>
        <taxon>Eukaryota</taxon>
        <taxon>Metazoa</taxon>
        <taxon>Chordata</taxon>
        <taxon>Tunicata</taxon>
        <taxon>Ascidiacea</taxon>
        <taxon>Aplousobranchia</taxon>
        <taxon>Clavelinidae</taxon>
        <taxon>Clavelina</taxon>
    </lineage>
</organism>